<organism evidence="4 5">
    <name type="scientific">Marinilabilia salmonicolor</name>
    <dbReference type="NCBI Taxonomy" id="989"/>
    <lineage>
        <taxon>Bacteria</taxon>
        <taxon>Pseudomonadati</taxon>
        <taxon>Bacteroidota</taxon>
        <taxon>Bacteroidia</taxon>
        <taxon>Marinilabiliales</taxon>
        <taxon>Marinilabiliaceae</taxon>
        <taxon>Marinilabilia</taxon>
    </lineage>
</organism>
<accession>A0A368UYM9</accession>
<dbReference type="Proteomes" id="UP000252733">
    <property type="component" value="Unassembled WGS sequence"/>
</dbReference>
<dbReference type="PANTHER" id="PTHR21621:SF0">
    <property type="entry name" value="BETA-CITRYLGLUTAMATE SYNTHASE B-RELATED"/>
    <property type="match status" value="1"/>
</dbReference>
<name>A0A368UYM9_9BACT</name>
<dbReference type="GO" id="GO:0046872">
    <property type="term" value="F:metal ion binding"/>
    <property type="evidence" value="ECO:0007669"/>
    <property type="project" value="InterPro"/>
</dbReference>
<evidence type="ECO:0000313" key="5">
    <source>
        <dbReference type="Proteomes" id="UP000252733"/>
    </source>
</evidence>
<feature type="domain" description="ATP-grasp" evidence="3">
    <location>
        <begin position="287"/>
        <end position="477"/>
    </location>
</feature>
<dbReference type="InterPro" id="IPR013815">
    <property type="entry name" value="ATP_grasp_subdomain_1"/>
</dbReference>
<dbReference type="Gene3D" id="3.40.50.20">
    <property type="match status" value="1"/>
</dbReference>
<dbReference type="GO" id="GO:0005524">
    <property type="term" value="F:ATP binding"/>
    <property type="evidence" value="ECO:0007669"/>
    <property type="project" value="UniProtKB-UniRule"/>
</dbReference>
<dbReference type="InterPro" id="IPR025839">
    <property type="entry name" value="RLAN_dom"/>
</dbReference>
<evidence type="ECO:0000256" key="2">
    <source>
        <dbReference type="PROSITE-ProRule" id="PRU00409"/>
    </source>
</evidence>
<gene>
    <name evidence="4" type="ORF">DFO77_11263</name>
</gene>
<dbReference type="RefSeq" id="WP_114437106.1">
    <property type="nucleotide sequence ID" value="NZ_QPIZ01000012.1"/>
</dbReference>
<evidence type="ECO:0000256" key="1">
    <source>
        <dbReference type="ARBA" id="ARBA00022598"/>
    </source>
</evidence>
<dbReference type="GO" id="GO:0008716">
    <property type="term" value="F:D-alanine-D-alanine ligase activity"/>
    <property type="evidence" value="ECO:0007669"/>
    <property type="project" value="InterPro"/>
</dbReference>
<evidence type="ECO:0000313" key="4">
    <source>
        <dbReference type="EMBL" id="RCW33899.1"/>
    </source>
</evidence>
<dbReference type="InterPro" id="IPR011095">
    <property type="entry name" value="Dala_Dala_lig_C"/>
</dbReference>
<dbReference type="Gene3D" id="3.30.470.20">
    <property type="entry name" value="ATP-grasp fold, B domain"/>
    <property type="match status" value="1"/>
</dbReference>
<dbReference type="PROSITE" id="PS50975">
    <property type="entry name" value="ATP_GRASP"/>
    <property type="match status" value="1"/>
</dbReference>
<dbReference type="EMBL" id="QPIZ01000012">
    <property type="protein sequence ID" value="RCW33899.1"/>
    <property type="molecule type" value="Genomic_DNA"/>
</dbReference>
<dbReference type="InterPro" id="IPR011761">
    <property type="entry name" value="ATP-grasp"/>
</dbReference>
<proteinExistence type="predicted"/>
<reference evidence="4 5" key="1">
    <citation type="submission" date="2018-07" db="EMBL/GenBank/DDBJ databases">
        <title>Freshwater and sediment microbial communities from various areas in North America, analyzing microbe dynamics in response to fracking.</title>
        <authorList>
            <person name="Lamendella R."/>
        </authorList>
    </citation>
    <scope>NUCLEOTIDE SEQUENCE [LARGE SCALE GENOMIC DNA]</scope>
    <source>
        <strain evidence="4 5">160A</strain>
    </source>
</reference>
<comment type="caution">
    <text evidence="4">The sequence shown here is derived from an EMBL/GenBank/DDBJ whole genome shotgun (WGS) entry which is preliminary data.</text>
</comment>
<protein>
    <submittedName>
        <fullName evidence="4">Glutathione synthase/RimK-type ligase-like ATP-grasp enzyme</fullName>
    </submittedName>
</protein>
<dbReference type="Gene3D" id="3.30.1490.20">
    <property type="entry name" value="ATP-grasp fold, A domain"/>
    <property type="match status" value="1"/>
</dbReference>
<dbReference type="Pfam" id="PF07478">
    <property type="entry name" value="Dala_Dala_lig_C"/>
    <property type="match status" value="1"/>
</dbReference>
<dbReference type="GO" id="GO:0005737">
    <property type="term" value="C:cytoplasm"/>
    <property type="evidence" value="ECO:0007669"/>
    <property type="project" value="TreeGrafter"/>
</dbReference>
<dbReference type="SUPFAM" id="SSF56059">
    <property type="entry name" value="Glutathione synthetase ATP-binding domain-like"/>
    <property type="match status" value="1"/>
</dbReference>
<keyword evidence="5" id="KW-1185">Reference proteome</keyword>
<keyword evidence="2" id="KW-0067">ATP-binding</keyword>
<dbReference type="AlphaFoldDB" id="A0A368UYM9"/>
<dbReference type="GO" id="GO:0018169">
    <property type="term" value="F:ribosomal S6-glutamic acid ligase activity"/>
    <property type="evidence" value="ECO:0007669"/>
    <property type="project" value="TreeGrafter"/>
</dbReference>
<dbReference type="PANTHER" id="PTHR21621">
    <property type="entry name" value="RIBOSOMAL PROTEIN S6 MODIFICATION PROTEIN"/>
    <property type="match status" value="1"/>
</dbReference>
<keyword evidence="2" id="KW-0547">Nucleotide-binding</keyword>
<dbReference type="Pfam" id="PF14401">
    <property type="entry name" value="RLAN"/>
    <property type="match status" value="1"/>
</dbReference>
<keyword evidence="1 4" id="KW-0436">Ligase</keyword>
<dbReference type="GO" id="GO:0009432">
    <property type="term" value="P:SOS response"/>
    <property type="evidence" value="ECO:0007669"/>
    <property type="project" value="TreeGrafter"/>
</dbReference>
<sequence length="503" mass="57583">MKKIIVINKPSHWGLDIPGVDVISPRRYLSDSGFSKLRNVRVFNLSNDYAYQTRGYYVSLLAEARGHKVVPSVKNILDLRERALVKSVSDDLDDLIQKSLKRIRSQEFVLSIYFGQNISIQYARLAKELHKLFQAPFLRARFVHNGRKWEVFSIRTIPFKEVPEHHLPYLENFAIEYFKRKRYDLARPGKYIYDLAILVNPDETSPPSNKKALAAFEEAASKLGCYVEFITKEDYNRIGEFDALLIRETTAVNHHTYRMARRAQSEGLAVLDSPDSILKCANKVYLTELLRNAKIPTPKTLVLLSDNPRDADSLGFPCVLKLPDSSFSQGVVKVNSKEEFKDKVKEMLKASDLLIAQEFMPTDYDWRVGILNNEVLFVCRYYMASGHWQIYNWNSKKKSEVEGNFDIIEPADAPVQVLEIALKATRLIGNGLYGVDIKELDGKPFVIEINDNPNIDAGVEDGLLKEEIYRKIVLFLLEQINGSALKQLPDDKGRNKKLKNSLF</sequence>
<evidence type="ECO:0000259" key="3">
    <source>
        <dbReference type="PROSITE" id="PS50975"/>
    </source>
</evidence>